<dbReference type="AlphaFoldDB" id="A0A2M7GXD4"/>
<dbReference type="SUPFAM" id="SSF47413">
    <property type="entry name" value="lambda repressor-like DNA-binding domains"/>
    <property type="match status" value="1"/>
</dbReference>
<keyword evidence="1 3" id="KW-0238">DNA-binding</keyword>
<dbReference type="InterPro" id="IPR010982">
    <property type="entry name" value="Lambda_DNA-bd_dom_sf"/>
</dbReference>
<gene>
    <name evidence="3" type="ORF">COW28_06120</name>
</gene>
<dbReference type="InterPro" id="IPR001387">
    <property type="entry name" value="Cro/C1-type_HTH"/>
</dbReference>
<dbReference type="InterPro" id="IPR050807">
    <property type="entry name" value="TransReg_Diox_bact_type"/>
</dbReference>
<dbReference type="Proteomes" id="UP000230025">
    <property type="component" value="Unassembled WGS sequence"/>
</dbReference>
<protein>
    <submittedName>
        <fullName evidence="3">DNA-binding protein</fullName>
    </submittedName>
</protein>
<dbReference type="Gene3D" id="1.10.260.40">
    <property type="entry name" value="lambda repressor-like DNA-binding domains"/>
    <property type="match status" value="1"/>
</dbReference>
<accession>A0A2M7GXD4</accession>
<dbReference type="CDD" id="cd00093">
    <property type="entry name" value="HTH_XRE"/>
    <property type="match status" value="1"/>
</dbReference>
<dbReference type="PROSITE" id="PS50943">
    <property type="entry name" value="HTH_CROC1"/>
    <property type="match status" value="1"/>
</dbReference>
<comment type="caution">
    <text evidence="3">The sequence shown here is derived from an EMBL/GenBank/DDBJ whole genome shotgun (WGS) entry which is preliminary data.</text>
</comment>
<dbReference type="Pfam" id="PF01381">
    <property type="entry name" value="HTH_3"/>
    <property type="match status" value="1"/>
</dbReference>
<name>A0A2M7GXD4_9BACT</name>
<sequence>MSREISQIGKNLKKLRKQKGLSQDRLSKLADISYNTVIKLESGGITNPSIDTLQKLTKALNVSVDDLLKF</sequence>
<evidence type="ECO:0000256" key="1">
    <source>
        <dbReference type="ARBA" id="ARBA00023125"/>
    </source>
</evidence>
<evidence type="ECO:0000313" key="3">
    <source>
        <dbReference type="EMBL" id="PIW32366.1"/>
    </source>
</evidence>
<proteinExistence type="predicted"/>
<dbReference type="GO" id="GO:0005829">
    <property type="term" value="C:cytosol"/>
    <property type="evidence" value="ECO:0007669"/>
    <property type="project" value="TreeGrafter"/>
</dbReference>
<dbReference type="GO" id="GO:0003700">
    <property type="term" value="F:DNA-binding transcription factor activity"/>
    <property type="evidence" value="ECO:0007669"/>
    <property type="project" value="TreeGrafter"/>
</dbReference>
<feature type="domain" description="HTH cro/C1-type" evidence="2">
    <location>
        <begin position="12"/>
        <end position="67"/>
    </location>
</feature>
<evidence type="ECO:0000313" key="4">
    <source>
        <dbReference type="Proteomes" id="UP000230025"/>
    </source>
</evidence>
<dbReference type="GO" id="GO:0003677">
    <property type="term" value="F:DNA binding"/>
    <property type="evidence" value="ECO:0007669"/>
    <property type="project" value="UniProtKB-KW"/>
</dbReference>
<dbReference type="PANTHER" id="PTHR46797">
    <property type="entry name" value="HTH-TYPE TRANSCRIPTIONAL REGULATOR"/>
    <property type="match status" value="1"/>
</dbReference>
<dbReference type="EMBL" id="PFFY01000284">
    <property type="protein sequence ID" value="PIW32366.1"/>
    <property type="molecule type" value="Genomic_DNA"/>
</dbReference>
<organism evidence="3 4">
    <name type="scientific">bacterium (Candidatus Ratteibacteria) CG15_BIG_FIL_POST_REV_8_21_14_020_41_12</name>
    <dbReference type="NCBI Taxonomy" id="2014291"/>
    <lineage>
        <taxon>Bacteria</taxon>
        <taxon>Candidatus Ratteibacteria</taxon>
    </lineage>
</organism>
<dbReference type="PANTHER" id="PTHR46797:SF1">
    <property type="entry name" value="METHYLPHOSPHONATE SYNTHASE"/>
    <property type="match status" value="1"/>
</dbReference>
<dbReference type="SMART" id="SM00530">
    <property type="entry name" value="HTH_XRE"/>
    <property type="match status" value="1"/>
</dbReference>
<reference evidence="4" key="1">
    <citation type="submission" date="2017-09" db="EMBL/GenBank/DDBJ databases">
        <title>Depth-based differentiation of microbial function through sediment-hosted aquifers and enrichment of novel symbionts in the deep terrestrial subsurface.</title>
        <authorList>
            <person name="Probst A.J."/>
            <person name="Ladd B."/>
            <person name="Jarett J.K."/>
            <person name="Geller-Mcgrath D.E."/>
            <person name="Sieber C.M.K."/>
            <person name="Emerson J.B."/>
            <person name="Anantharaman K."/>
            <person name="Thomas B.C."/>
            <person name="Malmstrom R."/>
            <person name="Stieglmeier M."/>
            <person name="Klingl A."/>
            <person name="Woyke T."/>
            <person name="Ryan C.M."/>
            <person name="Banfield J.F."/>
        </authorList>
    </citation>
    <scope>NUCLEOTIDE SEQUENCE [LARGE SCALE GENOMIC DNA]</scope>
</reference>
<evidence type="ECO:0000259" key="2">
    <source>
        <dbReference type="PROSITE" id="PS50943"/>
    </source>
</evidence>